<keyword evidence="6 7" id="KW-0408">Iron</keyword>
<keyword evidence="8" id="KW-0503">Monooxygenase</keyword>
<protein>
    <submittedName>
        <fullName evidence="10">Ent-kaurene oxidase</fullName>
    </submittedName>
</protein>
<dbReference type="CDD" id="cd11041">
    <property type="entry name" value="CYP503A1-like"/>
    <property type="match status" value="1"/>
</dbReference>
<dbReference type="SUPFAM" id="SSF48264">
    <property type="entry name" value="Cytochrome P450"/>
    <property type="match status" value="1"/>
</dbReference>
<evidence type="ECO:0000256" key="3">
    <source>
        <dbReference type="ARBA" id="ARBA00010617"/>
    </source>
</evidence>
<evidence type="ECO:0000256" key="7">
    <source>
        <dbReference type="PIRSR" id="PIRSR602403-1"/>
    </source>
</evidence>
<evidence type="ECO:0000256" key="9">
    <source>
        <dbReference type="SAM" id="Phobius"/>
    </source>
</evidence>
<feature type="binding site" description="axial binding residue" evidence="7">
    <location>
        <position position="452"/>
    </location>
    <ligand>
        <name>heme</name>
        <dbReference type="ChEBI" id="CHEBI:30413"/>
    </ligand>
    <ligandPart>
        <name>Fe</name>
        <dbReference type="ChEBI" id="CHEBI:18248"/>
    </ligandPart>
</feature>
<evidence type="ECO:0000256" key="4">
    <source>
        <dbReference type="ARBA" id="ARBA00022723"/>
    </source>
</evidence>
<evidence type="ECO:0000256" key="2">
    <source>
        <dbReference type="ARBA" id="ARBA00004685"/>
    </source>
</evidence>
<dbReference type="PROSITE" id="PS00086">
    <property type="entry name" value="CYTOCHROME_P450"/>
    <property type="match status" value="1"/>
</dbReference>
<dbReference type="Gene3D" id="1.10.630.10">
    <property type="entry name" value="Cytochrome P450"/>
    <property type="match status" value="1"/>
</dbReference>
<dbReference type="GO" id="GO:0005506">
    <property type="term" value="F:iron ion binding"/>
    <property type="evidence" value="ECO:0007669"/>
    <property type="project" value="InterPro"/>
</dbReference>
<comment type="cofactor">
    <cofactor evidence="1 7">
        <name>heme</name>
        <dbReference type="ChEBI" id="CHEBI:30413"/>
    </cofactor>
</comment>
<dbReference type="EMBL" id="KZ678133">
    <property type="protein sequence ID" value="PSN68834.1"/>
    <property type="molecule type" value="Genomic_DNA"/>
</dbReference>
<dbReference type="GO" id="GO:0016705">
    <property type="term" value="F:oxidoreductase activity, acting on paired donors, with incorporation or reduction of molecular oxygen"/>
    <property type="evidence" value="ECO:0007669"/>
    <property type="project" value="InterPro"/>
</dbReference>
<dbReference type="Pfam" id="PF00067">
    <property type="entry name" value="p450"/>
    <property type="match status" value="1"/>
</dbReference>
<organism evidence="10 11">
    <name type="scientific">Corynespora cassiicola Philippines</name>
    <dbReference type="NCBI Taxonomy" id="1448308"/>
    <lineage>
        <taxon>Eukaryota</taxon>
        <taxon>Fungi</taxon>
        <taxon>Dikarya</taxon>
        <taxon>Ascomycota</taxon>
        <taxon>Pezizomycotina</taxon>
        <taxon>Dothideomycetes</taxon>
        <taxon>Pleosporomycetidae</taxon>
        <taxon>Pleosporales</taxon>
        <taxon>Corynesporascaceae</taxon>
        <taxon>Corynespora</taxon>
    </lineage>
</organism>
<dbReference type="OrthoDB" id="1844152at2759"/>
<dbReference type="PROSITE" id="PS51257">
    <property type="entry name" value="PROKAR_LIPOPROTEIN"/>
    <property type="match status" value="1"/>
</dbReference>
<keyword evidence="9" id="KW-1133">Transmembrane helix</keyword>
<keyword evidence="11" id="KW-1185">Reference proteome</keyword>
<proteinExistence type="inferred from homology"/>
<reference evidence="10 11" key="1">
    <citation type="journal article" date="2018" name="Front. Microbiol.">
        <title>Genome-Wide Analysis of Corynespora cassiicola Leaf Fall Disease Putative Effectors.</title>
        <authorList>
            <person name="Lopez D."/>
            <person name="Ribeiro S."/>
            <person name="Label P."/>
            <person name="Fumanal B."/>
            <person name="Venisse J.S."/>
            <person name="Kohler A."/>
            <person name="de Oliveira R.R."/>
            <person name="Labutti K."/>
            <person name="Lipzen A."/>
            <person name="Lail K."/>
            <person name="Bauer D."/>
            <person name="Ohm R.A."/>
            <person name="Barry K.W."/>
            <person name="Spatafora J."/>
            <person name="Grigoriev I.V."/>
            <person name="Martin F.M."/>
            <person name="Pujade-Renaud V."/>
        </authorList>
    </citation>
    <scope>NUCLEOTIDE SEQUENCE [LARGE SCALE GENOMIC DNA]</scope>
    <source>
        <strain evidence="10 11">Philippines</strain>
    </source>
</reference>
<dbReference type="GO" id="GO:0020037">
    <property type="term" value="F:heme binding"/>
    <property type="evidence" value="ECO:0007669"/>
    <property type="project" value="InterPro"/>
</dbReference>
<comment type="pathway">
    <text evidence="2">Mycotoxin biosynthesis.</text>
</comment>
<evidence type="ECO:0000256" key="6">
    <source>
        <dbReference type="ARBA" id="ARBA00023004"/>
    </source>
</evidence>
<dbReference type="PRINTS" id="PR00385">
    <property type="entry name" value="P450"/>
</dbReference>
<evidence type="ECO:0000313" key="11">
    <source>
        <dbReference type="Proteomes" id="UP000240883"/>
    </source>
</evidence>
<dbReference type="PANTHER" id="PTHR46206">
    <property type="entry name" value="CYTOCHROME P450"/>
    <property type="match status" value="1"/>
</dbReference>
<comment type="similarity">
    <text evidence="3 8">Belongs to the cytochrome P450 family.</text>
</comment>
<dbReference type="InterPro" id="IPR017972">
    <property type="entry name" value="Cyt_P450_CS"/>
</dbReference>
<dbReference type="GO" id="GO:0004497">
    <property type="term" value="F:monooxygenase activity"/>
    <property type="evidence" value="ECO:0007669"/>
    <property type="project" value="UniProtKB-KW"/>
</dbReference>
<dbReference type="InterPro" id="IPR002403">
    <property type="entry name" value="Cyt_P450_E_grp-IV"/>
</dbReference>
<evidence type="ECO:0000256" key="8">
    <source>
        <dbReference type="RuleBase" id="RU000461"/>
    </source>
</evidence>
<keyword evidence="9" id="KW-0472">Membrane</keyword>
<dbReference type="InterPro" id="IPR001128">
    <property type="entry name" value="Cyt_P450"/>
</dbReference>
<evidence type="ECO:0000256" key="5">
    <source>
        <dbReference type="ARBA" id="ARBA00023002"/>
    </source>
</evidence>
<dbReference type="AlphaFoldDB" id="A0A2T2NTW7"/>
<dbReference type="STRING" id="1448308.A0A2T2NTW7"/>
<evidence type="ECO:0000256" key="1">
    <source>
        <dbReference type="ARBA" id="ARBA00001971"/>
    </source>
</evidence>
<dbReference type="PRINTS" id="PR00465">
    <property type="entry name" value="EP450IV"/>
</dbReference>
<keyword evidence="5 8" id="KW-0560">Oxidoreductase</keyword>
<accession>A0A2T2NTW7</accession>
<dbReference type="Proteomes" id="UP000240883">
    <property type="component" value="Unassembled WGS sequence"/>
</dbReference>
<evidence type="ECO:0000313" key="10">
    <source>
        <dbReference type="EMBL" id="PSN68834.1"/>
    </source>
</evidence>
<name>A0A2T2NTW7_CORCC</name>
<keyword evidence="9" id="KW-0812">Transmembrane</keyword>
<keyword evidence="7 8" id="KW-0349">Heme</keyword>
<feature type="transmembrane region" description="Helical" evidence="9">
    <location>
        <begin position="12"/>
        <end position="30"/>
    </location>
</feature>
<sequence length="509" mass="57318">MEIERFAGLSHTVQTVAVATIIFAACVYLSNVNYRSQLAKLPAFGGAGGNEKHRKAYLQSAKDMYSEGYRKFKNSVYRIVSEDGQENVVVPPSLLPELRKLPDSVLSFPKAIDKLMEVKYTKVDSDQPLIIHSIKADLTPALARLNPVICEISEQAVAQEMPPCDDWTPVPIYIKLANMVAKISGRIFVGPELCHDPEYLDAGINYTTDLIVAQRALKQIRPILKPFVGPRLPEVKRLREREEKAKAFLAPVIQARQDAEANDPNWEKPDDLLQWFLARGDDYGIKTAEQMSKLQLGITFAAIHTTTMTVTNILYSLAVTPEYIEPIRDEIRQVLAENDGSITSRALQQMVKLDSYMKEVMRYYPPGATSFTRKVLKGITLSNGQYIPPGVVLEVPAWAIYRDDANYPDGDTFDGFRHYKLRQSGTATDHARNQFVTTNETNLAFGYGRHACPGRFFAASEIKMMLARLVLDYDFKNVEGEVERYPNIETGRSSAPDPRRVLMFKKVKV</sequence>
<gene>
    <name evidence="10" type="ORF">BS50DRAFT_325819</name>
</gene>
<dbReference type="InterPro" id="IPR036396">
    <property type="entry name" value="Cyt_P450_sf"/>
</dbReference>
<keyword evidence="4 7" id="KW-0479">Metal-binding</keyword>
<dbReference type="PANTHER" id="PTHR46206:SF7">
    <property type="entry name" value="P450, PUTATIVE (EUROFUNG)-RELATED"/>
    <property type="match status" value="1"/>
</dbReference>